<reference evidence="2" key="1">
    <citation type="journal article" date="2023" name="Nat. Plants">
        <title>Single-cell RNA sequencing provides a high-resolution roadmap for understanding the multicellular compartmentation of specialized metabolism.</title>
        <authorList>
            <person name="Sun S."/>
            <person name="Shen X."/>
            <person name="Li Y."/>
            <person name="Li Y."/>
            <person name="Wang S."/>
            <person name="Li R."/>
            <person name="Zhang H."/>
            <person name="Shen G."/>
            <person name="Guo B."/>
            <person name="Wei J."/>
            <person name="Xu J."/>
            <person name="St-Pierre B."/>
            <person name="Chen S."/>
            <person name="Sun C."/>
        </authorList>
    </citation>
    <scope>NUCLEOTIDE SEQUENCE [LARGE SCALE GENOMIC DNA]</scope>
</reference>
<dbReference type="EMBL" id="CM044707">
    <property type="protein sequence ID" value="KAI5655815.1"/>
    <property type="molecule type" value="Genomic_DNA"/>
</dbReference>
<organism evidence="1 2">
    <name type="scientific">Catharanthus roseus</name>
    <name type="common">Madagascar periwinkle</name>
    <name type="synonym">Vinca rosea</name>
    <dbReference type="NCBI Taxonomy" id="4058"/>
    <lineage>
        <taxon>Eukaryota</taxon>
        <taxon>Viridiplantae</taxon>
        <taxon>Streptophyta</taxon>
        <taxon>Embryophyta</taxon>
        <taxon>Tracheophyta</taxon>
        <taxon>Spermatophyta</taxon>
        <taxon>Magnoliopsida</taxon>
        <taxon>eudicotyledons</taxon>
        <taxon>Gunneridae</taxon>
        <taxon>Pentapetalae</taxon>
        <taxon>asterids</taxon>
        <taxon>lamiids</taxon>
        <taxon>Gentianales</taxon>
        <taxon>Apocynaceae</taxon>
        <taxon>Rauvolfioideae</taxon>
        <taxon>Vinceae</taxon>
        <taxon>Catharanthinae</taxon>
        <taxon>Catharanthus</taxon>
    </lineage>
</organism>
<accession>A0ACC0A5Y4</accession>
<dbReference type="Proteomes" id="UP001060085">
    <property type="component" value="Linkage Group LG07"/>
</dbReference>
<proteinExistence type="predicted"/>
<protein>
    <submittedName>
        <fullName evidence="1">Uncharacterized protein</fullName>
    </submittedName>
</protein>
<evidence type="ECO:0000313" key="1">
    <source>
        <dbReference type="EMBL" id="KAI5655815.1"/>
    </source>
</evidence>
<name>A0ACC0A5Y4_CATRO</name>
<keyword evidence="2" id="KW-1185">Reference proteome</keyword>
<evidence type="ECO:0000313" key="2">
    <source>
        <dbReference type="Proteomes" id="UP001060085"/>
    </source>
</evidence>
<gene>
    <name evidence="1" type="ORF">M9H77_33002</name>
</gene>
<sequence length="164" mass="18340">MDEKQRQSVIHSLNDDEGRDSNDANKIQQTKKEIIAASGSYLVSFSDEFDDQYNNGVEYQCQGRGKDTSSGSRTENDETSESISESTSEEYSSEFEDTDYDEDGSNSSQSNSDDESHSSDENLEVDEHDVVHNRKGKVEDVLEDELDAGTQSYAEQKEEACECS</sequence>
<comment type="caution">
    <text evidence="1">The sequence shown here is derived from an EMBL/GenBank/DDBJ whole genome shotgun (WGS) entry which is preliminary data.</text>
</comment>